<dbReference type="RefSeq" id="WP_014288291.1">
    <property type="nucleotide sequence ID" value="NC_016645.1"/>
</dbReference>
<evidence type="ECO:0000259" key="1">
    <source>
        <dbReference type="Pfam" id="PF13175"/>
    </source>
</evidence>
<dbReference type="SUPFAM" id="SSF52540">
    <property type="entry name" value="P-loop containing nucleoside triphosphate hydrolases"/>
    <property type="match status" value="1"/>
</dbReference>
<protein>
    <recommendedName>
        <fullName evidence="5">ATP-binding cassette domain-containing protein</fullName>
    </recommendedName>
</protein>
<dbReference type="GeneID" id="11595283"/>
<dbReference type="Pfam" id="PF13175">
    <property type="entry name" value="AAA_15"/>
    <property type="match status" value="1"/>
</dbReference>
<dbReference type="PANTHER" id="PTHR43581:SF3">
    <property type="entry name" value="AAA+ ATPASE DOMAIN-CONTAINING PROTEIN"/>
    <property type="match status" value="1"/>
</dbReference>
<dbReference type="InterPro" id="IPR041685">
    <property type="entry name" value="AAA_GajA/Old/RecF-like"/>
</dbReference>
<dbReference type="GO" id="GO:0016887">
    <property type="term" value="F:ATP hydrolysis activity"/>
    <property type="evidence" value="ECO:0007669"/>
    <property type="project" value="InterPro"/>
</dbReference>
<dbReference type="Proteomes" id="UP000005867">
    <property type="component" value="Chromosome"/>
</dbReference>
<feature type="domain" description="Endonuclease GajA/Old nuclease/RecF-like AAA" evidence="1">
    <location>
        <begin position="1"/>
        <end position="48"/>
    </location>
</feature>
<dbReference type="HOGENOM" id="CLU_907985_0_0_2"/>
<keyword evidence="4" id="KW-1185">Reference proteome</keyword>
<proteinExistence type="predicted"/>
<dbReference type="eggNOG" id="arCOG05422">
    <property type="taxonomic scope" value="Archaea"/>
</dbReference>
<accession>G7VBW3</accession>
<dbReference type="AlphaFoldDB" id="G7VBW3"/>
<dbReference type="STRING" id="1104324.P186_1026"/>
<dbReference type="GO" id="GO:0005524">
    <property type="term" value="F:ATP binding"/>
    <property type="evidence" value="ECO:0007669"/>
    <property type="project" value="InterPro"/>
</dbReference>
<evidence type="ECO:0000313" key="4">
    <source>
        <dbReference type="Proteomes" id="UP000005867"/>
    </source>
</evidence>
<evidence type="ECO:0000313" key="3">
    <source>
        <dbReference type="EMBL" id="AET32463.1"/>
    </source>
</evidence>
<organism evidence="3 4">
    <name type="scientific">Pyrobaculum ferrireducens</name>
    <dbReference type="NCBI Taxonomy" id="1104324"/>
    <lineage>
        <taxon>Archaea</taxon>
        <taxon>Thermoproteota</taxon>
        <taxon>Thermoprotei</taxon>
        <taxon>Thermoproteales</taxon>
        <taxon>Thermoproteaceae</taxon>
        <taxon>Pyrobaculum</taxon>
    </lineage>
</organism>
<dbReference type="OrthoDB" id="29163at2157"/>
<dbReference type="InterPro" id="IPR051396">
    <property type="entry name" value="Bact_Antivir_Def_Nuclease"/>
</dbReference>
<evidence type="ECO:0008006" key="5">
    <source>
        <dbReference type="Google" id="ProtNLM"/>
    </source>
</evidence>
<dbReference type="InterPro" id="IPR027417">
    <property type="entry name" value="P-loop_NTPase"/>
</dbReference>
<evidence type="ECO:0000259" key="2">
    <source>
        <dbReference type="Pfam" id="PF13304"/>
    </source>
</evidence>
<dbReference type="eggNOG" id="arCOG00373">
    <property type="taxonomic scope" value="Archaea"/>
</dbReference>
<name>G7VBW3_9CREN</name>
<dbReference type="Gene3D" id="3.40.50.300">
    <property type="entry name" value="P-loop containing nucleotide triphosphate hydrolases"/>
    <property type="match status" value="1"/>
</dbReference>
<gene>
    <name evidence="3" type="ORF">P186_1026</name>
</gene>
<dbReference type="EMBL" id="CP003098">
    <property type="protein sequence ID" value="AET32463.1"/>
    <property type="molecule type" value="Genomic_DNA"/>
</dbReference>
<dbReference type="InterPro" id="IPR003959">
    <property type="entry name" value="ATPase_AAA_core"/>
</dbReference>
<dbReference type="BioCyc" id="PSP1104324:GJSN-1002-MONOMER"/>
<dbReference type="Pfam" id="PF13304">
    <property type="entry name" value="AAA_21"/>
    <property type="match status" value="1"/>
</dbReference>
<dbReference type="KEGG" id="pyr:P186_1026"/>
<dbReference type="PANTHER" id="PTHR43581">
    <property type="entry name" value="ATP/GTP PHOSPHATASE"/>
    <property type="match status" value="1"/>
</dbReference>
<feature type="domain" description="ATPase AAA-type core" evidence="2">
    <location>
        <begin position="166"/>
        <end position="237"/>
    </location>
</feature>
<reference evidence="3 4" key="1">
    <citation type="journal article" date="2012" name="J. Bacteriol.">
        <title>Complete genome sequence of strain 1860, a crenarchaeon of the genus pyrobaculum able to grow with various electron acceptors.</title>
        <authorList>
            <person name="Mardanov A.V."/>
            <person name="Gumerov V.M."/>
            <person name="Slobodkina G.B."/>
            <person name="Beletsky A.V."/>
            <person name="Bonch-Osmolovskaya E.A."/>
            <person name="Ravin N.V."/>
            <person name="Skryabin K.G."/>
        </authorList>
    </citation>
    <scope>NUCLEOTIDE SEQUENCE [LARGE SCALE GENOMIC DNA]</scope>
    <source>
        <strain evidence="3 4">1860</strain>
    </source>
</reference>
<sequence>MRITKIEVLNFKRIETAEIDVDNNKLLLFGPNGAGKTSLIHALLTLLGYISEESGVENIISGLLARSPQSHIRLGADKATISAVIDGKKYSLEIDRFAGTTLYVDGERKDTTLRFSLSYLAPCVVRNSVDEELWEISLCPPGINIRDPRIAELVRREIYLLGIEDFYFDMVKERGHWINLRDLAYGLVRVLGLLLAIYGEPEILILDTFEAGMHYDLAVDVIKFLTSLPSFVILESHIGLSVKAALKRGWSVYYVKEGEFIRIRNMDELKNIAYAEARAFAEA</sequence>